<organism evidence="2 3">
    <name type="scientific">Basidiobolus ranarum</name>
    <dbReference type="NCBI Taxonomy" id="34480"/>
    <lineage>
        <taxon>Eukaryota</taxon>
        <taxon>Fungi</taxon>
        <taxon>Fungi incertae sedis</taxon>
        <taxon>Zoopagomycota</taxon>
        <taxon>Entomophthoromycotina</taxon>
        <taxon>Basidiobolomycetes</taxon>
        <taxon>Basidiobolales</taxon>
        <taxon>Basidiobolaceae</taxon>
        <taxon>Basidiobolus</taxon>
    </lineage>
</organism>
<feature type="region of interest" description="Disordered" evidence="1">
    <location>
        <begin position="1"/>
        <end position="40"/>
    </location>
</feature>
<dbReference type="EMBL" id="JASJQH010009430">
    <property type="protein sequence ID" value="KAK9679599.1"/>
    <property type="molecule type" value="Genomic_DNA"/>
</dbReference>
<evidence type="ECO:0000256" key="1">
    <source>
        <dbReference type="SAM" id="MobiDB-lite"/>
    </source>
</evidence>
<gene>
    <name evidence="2" type="ORF">K7432_016219</name>
</gene>
<evidence type="ECO:0000313" key="3">
    <source>
        <dbReference type="Proteomes" id="UP001479436"/>
    </source>
</evidence>
<feature type="region of interest" description="Disordered" evidence="1">
    <location>
        <begin position="86"/>
        <end position="115"/>
    </location>
</feature>
<evidence type="ECO:0000313" key="2">
    <source>
        <dbReference type="EMBL" id="KAK9679599.1"/>
    </source>
</evidence>
<feature type="non-terminal residue" evidence="2">
    <location>
        <position position="115"/>
    </location>
</feature>
<accession>A0ABR2VLX9</accession>
<protein>
    <submittedName>
        <fullName evidence="2">Uncharacterized protein</fullName>
    </submittedName>
</protein>
<comment type="caution">
    <text evidence="2">The sequence shown here is derived from an EMBL/GenBank/DDBJ whole genome shotgun (WGS) entry which is preliminary data.</text>
</comment>
<sequence length="115" mass="12564">MDSVNVPIDNPAQSLRKRKSVRSMFGRPQSDIDAGQDYSLSPDTLRSQTLALSNWVLNESTSTNPGLLGNSHPTQNFNNYATVQGLSQSSPNQYGLPLRQTASMENSSYRSSGIN</sequence>
<feature type="compositionally biased region" description="Polar residues" evidence="1">
    <location>
        <begin position="100"/>
        <end position="115"/>
    </location>
</feature>
<name>A0ABR2VLX9_9FUNG</name>
<dbReference type="Proteomes" id="UP001479436">
    <property type="component" value="Unassembled WGS sequence"/>
</dbReference>
<keyword evidence="3" id="KW-1185">Reference proteome</keyword>
<proteinExistence type="predicted"/>
<reference evidence="2 3" key="1">
    <citation type="submission" date="2023-04" db="EMBL/GenBank/DDBJ databases">
        <title>Genome of Basidiobolus ranarum AG-B5.</title>
        <authorList>
            <person name="Stajich J.E."/>
            <person name="Carter-House D."/>
            <person name="Gryganskyi A."/>
        </authorList>
    </citation>
    <scope>NUCLEOTIDE SEQUENCE [LARGE SCALE GENOMIC DNA]</scope>
    <source>
        <strain evidence="2 3">AG-B5</strain>
    </source>
</reference>